<reference evidence="4" key="1">
    <citation type="submission" date="2017-03" db="EMBL/GenBank/DDBJ databases">
        <title>Full genome sequence of a non-lethal Shewanella isolate that potentiates virulence of Vibio parahaemolyticus causing acute hepatopancreatic necrosis disease (AHPND) in shrimp.</title>
        <authorList>
            <person name="Prachumwat A."/>
            <person name="Sritunyalucksana K."/>
        </authorList>
    </citation>
    <scope>NUCLEOTIDE SEQUENCE [LARGE SCALE GENOMIC DNA]</scope>
    <source>
        <strain evidence="4">TH2012</strain>
    </source>
</reference>
<keyword evidence="3" id="KW-0378">Hydrolase</keyword>
<evidence type="ECO:0000313" key="3">
    <source>
        <dbReference type="EMBL" id="AZQ11945.1"/>
    </source>
</evidence>
<keyword evidence="4" id="KW-1185">Reference proteome</keyword>
<feature type="domain" description="GGDEF" evidence="2">
    <location>
        <begin position="328"/>
        <end position="461"/>
    </location>
</feature>
<dbReference type="PANTHER" id="PTHR44757:SF4">
    <property type="entry name" value="DIGUANYLATE CYCLASE DGCE-RELATED"/>
    <property type="match status" value="1"/>
</dbReference>
<dbReference type="InterPro" id="IPR052155">
    <property type="entry name" value="Biofilm_reg_signaling"/>
</dbReference>
<dbReference type="SMART" id="SM00052">
    <property type="entry name" value="EAL"/>
    <property type="match status" value="1"/>
</dbReference>
<dbReference type="PROSITE" id="PS50887">
    <property type="entry name" value="GGDEF"/>
    <property type="match status" value="1"/>
</dbReference>
<name>A0ABM7DQH8_9GAMM</name>
<organism evidence="3 4">
    <name type="scientific">Shewanella khirikhana</name>
    <dbReference type="NCBI Taxonomy" id="1965282"/>
    <lineage>
        <taxon>Bacteria</taxon>
        <taxon>Pseudomonadati</taxon>
        <taxon>Pseudomonadota</taxon>
        <taxon>Gammaproteobacteria</taxon>
        <taxon>Alteromonadales</taxon>
        <taxon>Shewanellaceae</taxon>
        <taxon>Shewanella</taxon>
    </lineage>
</organism>
<dbReference type="SMART" id="SM00267">
    <property type="entry name" value="GGDEF"/>
    <property type="match status" value="1"/>
</dbReference>
<dbReference type="RefSeq" id="WP_126168161.1">
    <property type="nucleotide sequence ID" value="NZ_CP020373.1"/>
</dbReference>
<sequence>MSLPESNSLHAALAGIFAHVPLATLEQNVDRALQTITARLDCDGVFVLSHTANQPGVTPRNIYLRPAVARGGQVRYWPLARMPWFRRQMRQPRLINLADIGALPAEASQEKHFLREWKVKSLLVLPPVSFGETHIALGAVQCERAREWSASFIDSLTNAAMLIGAVTELTRIAQALMISERKYQELFNQLPLACGLVDRRNKVKLLNNIARQNLPLSDGQDLMALVRPEEGSMLLDTLQVVRDGVLKQAWCEIAVKGAMMSQQWLKLSFSPMADEPGNLLMLVDDVSERHRLADELSFHANFDALTGLPNRSHFEALLAKLLSEEHENPICVAFLDLDQFQVVNNVSGHQAGDKLLCQVALRLKQLVRKGDTVARLGGDEFAILMHYCNEDTAKIIAQRICTQLFEHEFCWEHRRHSVSVSMGVAPLDTDVSDIYSIMSRADAACRVAKDQGRNGWHIYCATDPKMSRFYTEMTASVDIIEALQQNQFQLYYQLIEPLTRAEDGLHMEILLRLERPNGEMLSPGIFLPAAERYNLASRVDRWVLDNLLRWGSQHVDVWHELDMVSVNLSATSLGDPEFMGWLEMRLMTEPDLVDKLCVEITETAAVSQLDQAQALIELLRPLGCKLALDDFGSGFSSFAYLKLLDVDFVKIDGQFVVNLCENKSDQAIVNAICQLGRDMEFEVIAEFVESVDIGKRLRELGVDYGQGYAIGKPQALEGLLSGKRVPWLKD</sequence>
<dbReference type="CDD" id="cd01948">
    <property type="entry name" value="EAL"/>
    <property type="match status" value="1"/>
</dbReference>
<dbReference type="Pfam" id="PF00563">
    <property type="entry name" value="EAL"/>
    <property type="match status" value="1"/>
</dbReference>
<dbReference type="SUPFAM" id="SSF55073">
    <property type="entry name" value="Nucleotide cyclase"/>
    <property type="match status" value="1"/>
</dbReference>
<dbReference type="NCBIfam" id="TIGR00254">
    <property type="entry name" value="GGDEF"/>
    <property type="match status" value="1"/>
</dbReference>
<dbReference type="InterPro" id="IPR035919">
    <property type="entry name" value="EAL_sf"/>
</dbReference>
<evidence type="ECO:0000313" key="4">
    <source>
        <dbReference type="Proteomes" id="UP000278437"/>
    </source>
</evidence>
<feature type="domain" description="EAL" evidence="1">
    <location>
        <begin position="472"/>
        <end position="727"/>
    </location>
</feature>
<dbReference type="InterPro" id="IPR001633">
    <property type="entry name" value="EAL_dom"/>
</dbReference>
<dbReference type="PANTHER" id="PTHR44757">
    <property type="entry name" value="DIGUANYLATE CYCLASE DGCP"/>
    <property type="match status" value="1"/>
</dbReference>
<dbReference type="SMART" id="SM00065">
    <property type="entry name" value="GAF"/>
    <property type="match status" value="1"/>
</dbReference>
<dbReference type="InterPro" id="IPR029016">
    <property type="entry name" value="GAF-like_dom_sf"/>
</dbReference>
<dbReference type="SUPFAM" id="SSF55781">
    <property type="entry name" value="GAF domain-like"/>
    <property type="match status" value="1"/>
</dbReference>
<proteinExistence type="predicted"/>
<dbReference type="PROSITE" id="PS50883">
    <property type="entry name" value="EAL"/>
    <property type="match status" value="1"/>
</dbReference>
<dbReference type="CDD" id="cd01949">
    <property type="entry name" value="GGDEF"/>
    <property type="match status" value="1"/>
</dbReference>
<evidence type="ECO:0000259" key="2">
    <source>
        <dbReference type="PROSITE" id="PS50887"/>
    </source>
</evidence>
<evidence type="ECO:0000259" key="1">
    <source>
        <dbReference type="PROSITE" id="PS50883"/>
    </source>
</evidence>
<protein>
    <submittedName>
        <fullName evidence="3">Cyclic di-GMP phosphodiesterase Gmr</fullName>
        <ecNumber evidence="3">3.1.4.52</ecNumber>
    </submittedName>
</protein>
<dbReference type="Proteomes" id="UP000278437">
    <property type="component" value="Chromosome"/>
</dbReference>
<dbReference type="EMBL" id="CP020373">
    <property type="protein sequence ID" value="AZQ11945.1"/>
    <property type="molecule type" value="Genomic_DNA"/>
</dbReference>
<dbReference type="SUPFAM" id="SSF141868">
    <property type="entry name" value="EAL domain-like"/>
    <property type="match status" value="1"/>
</dbReference>
<gene>
    <name evidence="3" type="primary">gmr_11</name>
    <name evidence="3" type="ORF">STH12_02876</name>
</gene>
<dbReference type="SUPFAM" id="SSF55785">
    <property type="entry name" value="PYP-like sensor domain (PAS domain)"/>
    <property type="match status" value="1"/>
</dbReference>
<dbReference type="InterPro" id="IPR003018">
    <property type="entry name" value="GAF"/>
</dbReference>
<dbReference type="InterPro" id="IPR035965">
    <property type="entry name" value="PAS-like_dom_sf"/>
</dbReference>
<dbReference type="Gene3D" id="3.30.70.270">
    <property type="match status" value="1"/>
</dbReference>
<dbReference type="InterPro" id="IPR043128">
    <property type="entry name" value="Rev_trsase/Diguanyl_cyclase"/>
</dbReference>
<accession>A0ABM7DQH8</accession>
<dbReference type="Gene3D" id="3.20.20.450">
    <property type="entry name" value="EAL domain"/>
    <property type="match status" value="1"/>
</dbReference>
<dbReference type="InterPro" id="IPR000160">
    <property type="entry name" value="GGDEF_dom"/>
</dbReference>
<dbReference type="InterPro" id="IPR029787">
    <property type="entry name" value="Nucleotide_cyclase"/>
</dbReference>
<dbReference type="Gene3D" id="3.30.450.20">
    <property type="entry name" value="PAS domain"/>
    <property type="match status" value="1"/>
</dbReference>
<dbReference type="Gene3D" id="3.30.450.40">
    <property type="match status" value="1"/>
</dbReference>
<dbReference type="GO" id="GO:0071111">
    <property type="term" value="F:cyclic-guanylate-specific phosphodiesterase activity"/>
    <property type="evidence" value="ECO:0007669"/>
    <property type="project" value="UniProtKB-EC"/>
</dbReference>
<dbReference type="Pfam" id="PF00990">
    <property type="entry name" value="GGDEF"/>
    <property type="match status" value="1"/>
</dbReference>
<dbReference type="EC" id="3.1.4.52" evidence="3"/>